<reference evidence="2 3" key="1">
    <citation type="submission" date="2016-10" db="EMBL/GenBank/DDBJ databases">
        <authorList>
            <person name="de Groot N.N."/>
        </authorList>
    </citation>
    <scope>NUCLEOTIDE SEQUENCE [LARGE SCALE GENOMIC DNA]</scope>
    <source>
        <strain evidence="2 3">DSM 12130</strain>
    </source>
</reference>
<organism evidence="2 3">
    <name type="scientific">Desulforhopalus singaporensis</name>
    <dbReference type="NCBI Taxonomy" id="91360"/>
    <lineage>
        <taxon>Bacteria</taxon>
        <taxon>Pseudomonadati</taxon>
        <taxon>Thermodesulfobacteriota</taxon>
        <taxon>Desulfobulbia</taxon>
        <taxon>Desulfobulbales</taxon>
        <taxon>Desulfocapsaceae</taxon>
        <taxon>Desulforhopalus</taxon>
    </lineage>
</organism>
<dbReference type="AlphaFoldDB" id="A0A1H0W557"/>
<keyword evidence="1" id="KW-0812">Transmembrane</keyword>
<keyword evidence="1" id="KW-1133">Transmembrane helix</keyword>
<protein>
    <submittedName>
        <fullName evidence="2">Uncharacterized protein</fullName>
    </submittedName>
</protein>
<feature type="transmembrane region" description="Helical" evidence="1">
    <location>
        <begin position="12"/>
        <end position="35"/>
    </location>
</feature>
<dbReference type="EMBL" id="FNJI01000099">
    <property type="protein sequence ID" value="SDP85723.1"/>
    <property type="molecule type" value="Genomic_DNA"/>
</dbReference>
<sequence>MIQYNFLKYLRKIVITFSLFLIYSISGLLIYYAAGEEPFCNFRKFDAFLLLILASYCQSALFYCLFLAIKNALLKKTNFFMLALNVVHALIAVIIIYMLADGQYYYIDDIFKYSIY</sequence>
<accession>A0A1H0W557</accession>
<feature type="transmembrane region" description="Helical" evidence="1">
    <location>
        <begin position="79"/>
        <end position="100"/>
    </location>
</feature>
<dbReference type="RefSeq" id="WP_092226402.1">
    <property type="nucleotide sequence ID" value="NZ_FNJI01000099.1"/>
</dbReference>
<name>A0A1H0W557_9BACT</name>
<evidence type="ECO:0000256" key="1">
    <source>
        <dbReference type="SAM" id="Phobius"/>
    </source>
</evidence>
<evidence type="ECO:0000313" key="3">
    <source>
        <dbReference type="Proteomes" id="UP000199073"/>
    </source>
</evidence>
<proteinExistence type="predicted"/>
<evidence type="ECO:0000313" key="2">
    <source>
        <dbReference type="EMBL" id="SDP85723.1"/>
    </source>
</evidence>
<keyword evidence="1" id="KW-0472">Membrane</keyword>
<dbReference type="Proteomes" id="UP000199073">
    <property type="component" value="Unassembled WGS sequence"/>
</dbReference>
<keyword evidence="3" id="KW-1185">Reference proteome</keyword>
<feature type="transmembrane region" description="Helical" evidence="1">
    <location>
        <begin position="47"/>
        <end position="67"/>
    </location>
</feature>
<gene>
    <name evidence="2" type="ORF">SAMN05660330_04417</name>
</gene>